<comment type="caution">
    <text evidence="1">The sequence shown here is derived from an EMBL/GenBank/DDBJ whole genome shotgun (WGS) entry which is preliminary data.</text>
</comment>
<dbReference type="SUPFAM" id="SSF54427">
    <property type="entry name" value="NTF2-like"/>
    <property type="match status" value="1"/>
</dbReference>
<dbReference type="EMBL" id="WAEL01000001">
    <property type="protein sequence ID" value="NID09526.1"/>
    <property type="molecule type" value="Genomic_DNA"/>
</dbReference>
<reference evidence="1" key="1">
    <citation type="submission" date="2024-05" db="EMBL/GenBank/DDBJ databases">
        <authorList>
            <person name="Jung D.-H."/>
        </authorList>
    </citation>
    <scope>NUCLEOTIDE SEQUENCE</scope>
    <source>
        <strain evidence="1">JA-25</strain>
    </source>
</reference>
<organism evidence="1 2">
    <name type="scientific">Fibrivirga algicola</name>
    <dbReference type="NCBI Taxonomy" id="2950420"/>
    <lineage>
        <taxon>Bacteria</taxon>
        <taxon>Pseudomonadati</taxon>
        <taxon>Bacteroidota</taxon>
        <taxon>Cytophagia</taxon>
        <taxon>Cytophagales</taxon>
        <taxon>Spirosomataceae</taxon>
        <taxon>Fibrivirga</taxon>
    </lineage>
</organism>
<proteinExistence type="predicted"/>
<gene>
    <name evidence="1" type="ORF">F7231_05045</name>
</gene>
<evidence type="ECO:0000313" key="2">
    <source>
        <dbReference type="Proteomes" id="UP000606008"/>
    </source>
</evidence>
<accession>A0ABX0QBS2</accession>
<name>A0ABX0QBS2_9BACT</name>
<sequence length="124" mass="13839">MQTTPVPLLEISLLNVWSERDEQQRLAVMNQIYAPDIVFYETTDSPAIQGYQPINELIKRLQDQWPLQFVFALTRPAVVNHGVSHVSWALGAADEIPAATGMDIAIIENGLINALYLYLDATGE</sequence>
<dbReference type="InterPro" id="IPR032710">
    <property type="entry name" value="NTF2-like_dom_sf"/>
</dbReference>
<dbReference type="RefSeq" id="WP_085414402.1">
    <property type="nucleotide sequence ID" value="NZ_WAEL01000001.1"/>
</dbReference>
<evidence type="ECO:0000313" key="1">
    <source>
        <dbReference type="EMBL" id="NID09526.1"/>
    </source>
</evidence>
<dbReference type="Proteomes" id="UP000606008">
    <property type="component" value="Unassembled WGS sequence"/>
</dbReference>
<evidence type="ECO:0008006" key="3">
    <source>
        <dbReference type="Google" id="ProtNLM"/>
    </source>
</evidence>
<protein>
    <recommendedName>
        <fullName evidence="3">Nuclear transport factor 2 family protein</fullName>
    </recommendedName>
</protein>
<dbReference type="Gene3D" id="3.10.450.50">
    <property type="match status" value="1"/>
</dbReference>
<keyword evidence="2" id="KW-1185">Reference proteome</keyword>